<dbReference type="PANTHER" id="PTHR46388:SF2">
    <property type="entry name" value="NHL REPEAT-CONTAINING PROTEIN 2"/>
    <property type="match status" value="1"/>
</dbReference>
<organism evidence="3 4">
    <name type="scientific">Haematospirillum jordaniae</name>
    <dbReference type="NCBI Taxonomy" id="1549855"/>
    <lineage>
        <taxon>Bacteria</taxon>
        <taxon>Pseudomonadati</taxon>
        <taxon>Pseudomonadota</taxon>
        <taxon>Alphaproteobacteria</taxon>
        <taxon>Rhodospirillales</taxon>
        <taxon>Novispirillaceae</taxon>
        <taxon>Haematospirillum</taxon>
    </lineage>
</organism>
<dbReference type="InterPro" id="IPR036249">
    <property type="entry name" value="Thioredoxin-like_sf"/>
</dbReference>
<keyword evidence="2" id="KW-0677">Repeat</keyword>
<dbReference type="Proteomes" id="UP000076066">
    <property type="component" value="Chromosome"/>
</dbReference>
<reference evidence="3 4" key="1">
    <citation type="submission" date="2016-02" db="EMBL/GenBank/DDBJ databases">
        <title>Complete Genome of H5569, the type strain of the newly described species Haematospirillium jordaniae.</title>
        <authorList>
            <person name="Nicholson A.C."/>
            <person name="Humrighouse B.W."/>
            <person name="Loparov V."/>
            <person name="McQuiston J.R."/>
        </authorList>
    </citation>
    <scope>NUCLEOTIDE SEQUENCE [LARGE SCALE GENOMIC DNA]</scope>
    <source>
        <strain evidence="3 4">H5569</strain>
    </source>
</reference>
<dbReference type="SUPFAM" id="SSF52833">
    <property type="entry name" value="Thioredoxin-like"/>
    <property type="match status" value="1"/>
</dbReference>
<evidence type="ECO:0000256" key="1">
    <source>
        <dbReference type="ARBA" id="ARBA00003565"/>
    </source>
</evidence>
<name>A0A143DF45_9PROT</name>
<sequence>MYGPVHAPELKGKDLVWINTPSPLLLSDLRGRLVILDFWTFCCINCIQVMPTLKHIENAFPDDVVVIGIHSPKFIAEENVNAVRSAVQRYDLTHPVLHDPHHILWNQYAIRAWPTLMFIGPDGKIIGRLEGEPDPVRLESAVRNIVAEIHQQGQNGTGARLHLSTPLAHTGNLRFPGKIKPIPNSTRAVGTPAWAVADSGHHRISVLDDSGTLLFQVGNGKPGYRDGDKEECCFNSPQGLVCTKDDIFVADTGNHSVRRIDLKNGYVSTLGGNRQRGTPILGTHEAPHTALASPWDLEIHDQTLWIANAGTHQILALDLDRMMIRQVAGSGGEDLRDGAARHALLAQPSGLYWREEEEVLYFADSETSSIRRLVLAQEAVETLVGQGLFDFGLQDGTGKQALLQHPLGLCGHGNTMYVADSYNNCIRMIDTATQVVTTFEHDKLECRDMLCQPLGEPAGIWCDGESRLLVSDTNNHRILEIHRHNNTMISWYS</sequence>
<gene>
    <name evidence="3" type="ORF">AY555_09280</name>
</gene>
<dbReference type="PANTHER" id="PTHR46388">
    <property type="entry name" value="NHL REPEAT-CONTAINING PROTEIN 2"/>
    <property type="match status" value="1"/>
</dbReference>
<dbReference type="InterPro" id="IPR001258">
    <property type="entry name" value="NHL_repeat"/>
</dbReference>
<dbReference type="Gene3D" id="2.120.10.30">
    <property type="entry name" value="TolB, C-terminal domain"/>
    <property type="match status" value="2"/>
</dbReference>
<comment type="function">
    <text evidence="1">May be required for disulfide bond formation in some proteins.</text>
</comment>
<protein>
    <submittedName>
        <fullName evidence="3">Uncharacterized protein</fullName>
    </submittedName>
</protein>
<proteinExistence type="predicted"/>
<accession>A0A143DF45</accession>
<keyword evidence="4" id="KW-1185">Reference proteome</keyword>
<dbReference type="STRING" id="1549855.AY555_09280"/>
<dbReference type="Gene3D" id="3.40.30.10">
    <property type="entry name" value="Glutaredoxin"/>
    <property type="match status" value="1"/>
</dbReference>
<dbReference type="InterPro" id="IPR013766">
    <property type="entry name" value="Thioredoxin_domain"/>
</dbReference>
<dbReference type="PROSITE" id="PS51352">
    <property type="entry name" value="THIOREDOXIN_2"/>
    <property type="match status" value="1"/>
</dbReference>
<evidence type="ECO:0000256" key="2">
    <source>
        <dbReference type="ARBA" id="ARBA00022737"/>
    </source>
</evidence>
<evidence type="ECO:0000313" key="4">
    <source>
        <dbReference type="Proteomes" id="UP000076066"/>
    </source>
</evidence>
<dbReference type="RefSeq" id="WP_066135948.1">
    <property type="nucleotide sequence ID" value="NZ_CP014525.1"/>
</dbReference>
<dbReference type="Pfam" id="PF13905">
    <property type="entry name" value="Thioredoxin_8"/>
    <property type="match status" value="1"/>
</dbReference>
<evidence type="ECO:0000313" key="3">
    <source>
        <dbReference type="EMBL" id="AMW35337.1"/>
    </source>
</evidence>
<dbReference type="InterPro" id="IPR011042">
    <property type="entry name" value="6-blade_b-propeller_TolB-like"/>
</dbReference>
<dbReference type="Pfam" id="PF01436">
    <property type="entry name" value="NHL"/>
    <property type="match status" value="1"/>
</dbReference>
<dbReference type="AlphaFoldDB" id="A0A143DF45"/>
<dbReference type="GeneID" id="53317344"/>
<dbReference type="EMBL" id="CP014525">
    <property type="protein sequence ID" value="AMW35337.1"/>
    <property type="molecule type" value="Genomic_DNA"/>
</dbReference>
<dbReference type="SUPFAM" id="SSF101898">
    <property type="entry name" value="NHL repeat"/>
    <property type="match status" value="1"/>
</dbReference>
<dbReference type="InterPro" id="IPR012336">
    <property type="entry name" value="Thioredoxin-like_fold"/>
</dbReference>
<dbReference type="KEGG" id="hjo:AY555_09280"/>
<dbReference type="OrthoDB" id="9811352at2"/>